<feature type="binding site" evidence="7">
    <location>
        <position position="53"/>
    </location>
    <ligand>
        <name>Zn(2+)</name>
        <dbReference type="ChEBI" id="CHEBI:29105"/>
    </ligand>
</feature>
<keyword evidence="3 7" id="KW-0479">Metal-binding</keyword>
<dbReference type="GO" id="GO:0008270">
    <property type="term" value="F:zinc ion binding"/>
    <property type="evidence" value="ECO:0007669"/>
    <property type="project" value="InterPro"/>
</dbReference>
<comment type="catalytic activity">
    <reaction evidence="6">
        <text>hydrogencarbonate + H(+) = CO2 + H2O</text>
        <dbReference type="Rhea" id="RHEA:10748"/>
        <dbReference type="ChEBI" id="CHEBI:15377"/>
        <dbReference type="ChEBI" id="CHEBI:15378"/>
        <dbReference type="ChEBI" id="CHEBI:16526"/>
        <dbReference type="ChEBI" id="CHEBI:17544"/>
        <dbReference type="EC" id="4.2.1.1"/>
    </reaction>
</comment>
<evidence type="ECO:0000256" key="6">
    <source>
        <dbReference type="ARBA" id="ARBA00048348"/>
    </source>
</evidence>
<feature type="binding site" evidence="7">
    <location>
        <position position="104"/>
    </location>
    <ligand>
        <name>Zn(2+)</name>
        <dbReference type="ChEBI" id="CHEBI:29105"/>
    </ligand>
</feature>
<dbReference type="InterPro" id="IPR036874">
    <property type="entry name" value="Carbonic_anhydrase_sf"/>
</dbReference>
<evidence type="ECO:0000313" key="8">
    <source>
        <dbReference type="EMBL" id="SKA00898.1"/>
    </source>
</evidence>
<organism evidence="8 9">
    <name type="scientific">Eubacterium ruminantium</name>
    <dbReference type="NCBI Taxonomy" id="42322"/>
    <lineage>
        <taxon>Bacteria</taxon>
        <taxon>Bacillati</taxon>
        <taxon>Bacillota</taxon>
        <taxon>Clostridia</taxon>
        <taxon>Eubacteriales</taxon>
        <taxon>Eubacteriaceae</taxon>
        <taxon>Eubacterium</taxon>
    </lineage>
</organism>
<evidence type="ECO:0000313" key="9">
    <source>
        <dbReference type="Proteomes" id="UP000189857"/>
    </source>
</evidence>
<accession>A0A1T4QCE6</accession>
<dbReference type="GO" id="GO:0015976">
    <property type="term" value="P:carbon utilization"/>
    <property type="evidence" value="ECO:0007669"/>
    <property type="project" value="InterPro"/>
</dbReference>
<dbReference type="Proteomes" id="UP000189857">
    <property type="component" value="Unassembled WGS sequence"/>
</dbReference>
<dbReference type="SUPFAM" id="SSF53056">
    <property type="entry name" value="beta-carbonic anhydrase, cab"/>
    <property type="match status" value="1"/>
</dbReference>
<comment type="cofactor">
    <cofactor evidence="7">
        <name>Zn(2+)</name>
        <dbReference type="ChEBI" id="CHEBI:29105"/>
    </cofactor>
    <text evidence="7">Binds 1 zinc ion per subunit.</text>
</comment>
<dbReference type="EMBL" id="FUXA01000018">
    <property type="protein sequence ID" value="SKA00898.1"/>
    <property type="molecule type" value="Genomic_DNA"/>
</dbReference>
<name>A0A1T4QCE6_9FIRM</name>
<feature type="binding site" evidence="7">
    <location>
        <position position="51"/>
    </location>
    <ligand>
        <name>Zn(2+)</name>
        <dbReference type="ChEBI" id="CHEBI:29105"/>
    </ligand>
</feature>
<protein>
    <recommendedName>
        <fullName evidence="2">carbonic anhydrase</fullName>
        <ecNumber evidence="2">4.2.1.1</ecNumber>
    </recommendedName>
</protein>
<dbReference type="InterPro" id="IPR001765">
    <property type="entry name" value="Carbonic_anhydrase"/>
</dbReference>
<evidence type="ECO:0000256" key="3">
    <source>
        <dbReference type="ARBA" id="ARBA00022723"/>
    </source>
</evidence>
<evidence type="ECO:0000256" key="5">
    <source>
        <dbReference type="ARBA" id="ARBA00023239"/>
    </source>
</evidence>
<gene>
    <name evidence="8" type="ORF">SAMN02745110_02327</name>
</gene>
<sequence>MNPENQKIIEKLKSGNELFLQTGKNEGDVSLAIRKKTAEEGQHPYAIVITCSDSRVIPDAIFSAGIGELFVIRVAGNVLDNHQLGSIEYAFSHLDANLIVMLGHTKCGAISAAQHSHGTTDRYIKYIIEDITEAIGDEKDDYRATVLNVKHGVNVIKNAFHDHPEIEADELDVVGAVYDIETGIVEWI</sequence>
<dbReference type="PANTHER" id="PTHR11002">
    <property type="entry name" value="CARBONIC ANHYDRASE"/>
    <property type="match status" value="1"/>
</dbReference>
<keyword evidence="5" id="KW-0456">Lyase</keyword>
<reference evidence="8 9" key="1">
    <citation type="submission" date="2017-02" db="EMBL/GenBank/DDBJ databases">
        <authorList>
            <person name="Peterson S.W."/>
        </authorList>
    </citation>
    <scope>NUCLEOTIDE SEQUENCE [LARGE SCALE GENOMIC DNA]</scope>
    <source>
        <strain evidence="8 9">ATCC 17233</strain>
    </source>
</reference>
<dbReference type="InterPro" id="IPR015892">
    <property type="entry name" value="Carbonic_anhydrase_CS"/>
</dbReference>
<evidence type="ECO:0000256" key="1">
    <source>
        <dbReference type="ARBA" id="ARBA00006217"/>
    </source>
</evidence>
<evidence type="ECO:0000256" key="2">
    <source>
        <dbReference type="ARBA" id="ARBA00012925"/>
    </source>
</evidence>
<comment type="similarity">
    <text evidence="1">Belongs to the beta-class carbonic anhydrase family.</text>
</comment>
<dbReference type="SMART" id="SM00947">
    <property type="entry name" value="Pro_CA"/>
    <property type="match status" value="1"/>
</dbReference>
<dbReference type="Gene3D" id="3.40.1050.10">
    <property type="entry name" value="Carbonic anhydrase"/>
    <property type="match status" value="1"/>
</dbReference>
<dbReference type="EC" id="4.2.1.1" evidence="2"/>
<evidence type="ECO:0000256" key="4">
    <source>
        <dbReference type="ARBA" id="ARBA00022833"/>
    </source>
</evidence>
<dbReference type="AlphaFoldDB" id="A0A1T4QCE6"/>
<dbReference type="OrthoDB" id="9769739at2"/>
<dbReference type="GO" id="GO:0004089">
    <property type="term" value="F:carbonate dehydratase activity"/>
    <property type="evidence" value="ECO:0007669"/>
    <property type="project" value="UniProtKB-EC"/>
</dbReference>
<keyword evidence="4 7" id="KW-0862">Zinc</keyword>
<keyword evidence="9" id="KW-1185">Reference proteome</keyword>
<proteinExistence type="inferred from homology"/>
<evidence type="ECO:0000256" key="7">
    <source>
        <dbReference type="PIRSR" id="PIRSR601765-1"/>
    </source>
</evidence>
<dbReference type="PANTHER" id="PTHR11002:SF76">
    <property type="entry name" value="CARBONIC ANHYDRASE"/>
    <property type="match status" value="1"/>
</dbReference>
<feature type="binding site" evidence="7">
    <location>
        <position position="107"/>
    </location>
    <ligand>
        <name>Zn(2+)</name>
        <dbReference type="ChEBI" id="CHEBI:29105"/>
    </ligand>
</feature>
<dbReference type="PROSITE" id="PS00704">
    <property type="entry name" value="PROK_CO2_ANHYDRASE_1"/>
    <property type="match status" value="1"/>
</dbReference>
<dbReference type="Pfam" id="PF00484">
    <property type="entry name" value="Pro_CA"/>
    <property type="match status" value="1"/>
</dbReference>
<dbReference type="RefSeq" id="WP_078788119.1">
    <property type="nucleotide sequence ID" value="NZ_FMTO01000018.1"/>
</dbReference>